<evidence type="ECO:0000313" key="3">
    <source>
        <dbReference type="EMBL" id="RAI35246.1"/>
    </source>
</evidence>
<keyword evidence="1" id="KW-0500">Molybdenum</keyword>
<evidence type="ECO:0000259" key="2">
    <source>
        <dbReference type="Pfam" id="PF20256"/>
    </source>
</evidence>
<dbReference type="EMBL" id="NPEX01000561">
    <property type="protein sequence ID" value="RAI35246.1"/>
    <property type="molecule type" value="Genomic_DNA"/>
</dbReference>
<sequence>MRRFGDGLLGSLVRSSLKRHGAVVAVDTETGTVALLDYRAVHDAGVAVNPMVVAGQLAGGVAQGVGSALLERVVYEPGSGQPVAASFADYAMPHAADLPPFDLALRGVPCASNLVGAKPAGEAGTVAAPAAIVNAIVDALADRGVGHLDLPATPLAVWRALADAAARRTSQIGNAAGAEPCRS</sequence>
<organism evidence="3 4">
    <name type="scientific">Rhodoplanes roseus</name>
    <dbReference type="NCBI Taxonomy" id="29409"/>
    <lineage>
        <taxon>Bacteria</taxon>
        <taxon>Pseudomonadati</taxon>
        <taxon>Pseudomonadota</taxon>
        <taxon>Alphaproteobacteria</taxon>
        <taxon>Hyphomicrobiales</taxon>
        <taxon>Nitrobacteraceae</taxon>
        <taxon>Rhodoplanes</taxon>
    </lineage>
</organism>
<reference evidence="3 4" key="1">
    <citation type="submission" date="2017-07" db="EMBL/GenBank/DDBJ databases">
        <title>Draft Genome Sequences of Select Purple Nonsulfur Bacteria.</title>
        <authorList>
            <person name="Lasarre B."/>
            <person name="Mckinlay J.B."/>
        </authorList>
    </citation>
    <scope>NUCLEOTIDE SEQUENCE [LARGE SCALE GENOMIC DNA]</scope>
    <source>
        <strain evidence="3 4">DSM 5909</strain>
    </source>
</reference>
<dbReference type="Proteomes" id="UP000249130">
    <property type="component" value="Unassembled WGS sequence"/>
</dbReference>
<evidence type="ECO:0000256" key="1">
    <source>
        <dbReference type="ARBA" id="ARBA00022505"/>
    </source>
</evidence>
<dbReference type="InterPro" id="IPR016208">
    <property type="entry name" value="Ald_Oxase/xanthine_DH-like"/>
</dbReference>
<accession>A0A327KBB8</accession>
<keyword evidence="4" id="KW-1185">Reference proteome</keyword>
<feature type="domain" description="Aldehyde oxidase/xanthine dehydrogenase second molybdopterin binding" evidence="2">
    <location>
        <begin position="20"/>
        <end position="99"/>
    </location>
</feature>
<proteinExistence type="predicted"/>
<dbReference type="InterPro" id="IPR046867">
    <property type="entry name" value="AldOxase/xan_DH_MoCoBD2"/>
</dbReference>
<dbReference type="PANTHER" id="PTHR11908">
    <property type="entry name" value="XANTHINE DEHYDROGENASE"/>
    <property type="match status" value="1"/>
</dbReference>
<dbReference type="PANTHER" id="PTHR11908:SF132">
    <property type="entry name" value="ALDEHYDE OXIDASE 1-RELATED"/>
    <property type="match status" value="1"/>
</dbReference>
<dbReference type="GO" id="GO:0005506">
    <property type="term" value="F:iron ion binding"/>
    <property type="evidence" value="ECO:0007669"/>
    <property type="project" value="InterPro"/>
</dbReference>
<dbReference type="Pfam" id="PF20256">
    <property type="entry name" value="MoCoBD_2"/>
    <property type="match status" value="1"/>
</dbReference>
<dbReference type="SUPFAM" id="SSF56003">
    <property type="entry name" value="Molybdenum cofactor-binding domain"/>
    <property type="match status" value="1"/>
</dbReference>
<protein>
    <recommendedName>
        <fullName evidence="2">Aldehyde oxidase/xanthine dehydrogenase second molybdopterin binding domain-containing protein</fullName>
    </recommendedName>
</protein>
<dbReference type="GO" id="GO:0016491">
    <property type="term" value="F:oxidoreductase activity"/>
    <property type="evidence" value="ECO:0007669"/>
    <property type="project" value="InterPro"/>
</dbReference>
<dbReference type="AlphaFoldDB" id="A0A327KBB8"/>
<name>A0A327KBB8_9BRAD</name>
<comment type="caution">
    <text evidence="3">The sequence shown here is derived from an EMBL/GenBank/DDBJ whole genome shotgun (WGS) entry which is preliminary data.</text>
</comment>
<dbReference type="Gene3D" id="3.30.365.10">
    <property type="entry name" value="Aldehyde oxidase/xanthine dehydrogenase, molybdopterin binding domain"/>
    <property type="match status" value="1"/>
</dbReference>
<gene>
    <name evidence="3" type="ORF">CH341_31000</name>
</gene>
<dbReference type="InterPro" id="IPR037165">
    <property type="entry name" value="AldOxase/xan_DH_Mopterin-bd_sf"/>
</dbReference>
<evidence type="ECO:0000313" key="4">
    <source>
        <dbReference type="Proteomes" id="UP000249130"/>
    </source>
</evidence>